<comment type="caution">
    <text evidence="1">The sequence shown here is derived from an EMBL/GenBank/DDBJ whole genome shotgun (WGS) entry which is preliminary data.</text>
</comment>
<name>A0ABT1IP35_9PSEU</name>
<dbReference type="EMBL" id="JAMTCO010000019">
    <property type="protein sequence ID" value="MCP2273901.1"/>
    <property type="molecule type" value="Genomic_DNA"/>
</dbReference>
<dbReference type="SUPFAM" id="SSF48452">
    <property type="entry name" value="TPR-like"/>
    <property type="match status" value="1"/>
</dbReference>
<proteinExistence type="predicted"/>
<keyword evidence="2" id="KW-1185">Reference proteome</keyword>
<reference evidence="1 2" key="1">
    <citation type="submission" date="2022-06" db="EMBL/GenBank/DDBJ databases">
        <title>Genomic Encyclopedia of Archaeal and Bacterial Type Strains, Phase II (KMG-II): from individual species to whole genera.</title>
        <authorList>
            <person name="Goeker M."/>
        </authorList>
    </citation>
    <scope>NUCLEOTIDE SEQUENCE [LARGE SCALE GENOMIC DNA]</scope>
    <source>
        <strain evidence="1 2">DSM 44255</strain>
    </source>
</reference>
<evidence type="ECO:0000313" key="1">
    <source>
        <dbReference type="EMBL" id="MCP2273901.1"/>
    </source>
</evidence>
<evidence type="ECO:0000313" key="2">
    <source>
        <dbReference type="Proteomes" id="UP001205185"/>
    </source>
</evidence>
<dbReference type="Proteomes" id="UP001205185">
    <property type="component" value="Unassembled WGS sequence"/>
</dbReference>
<organism evidence="1 2">
    <name type="scientific">Actinokineospora diospyrosa</name>
    <dbReference type="NCBI Taxonomy" id="103728"/>
    <lineage>
        <taxon>Bacteria</taxon>
        <taxon>Bacillati</taxon>
        <taxon>Actinomycetota</taxon>
        <taxon>Actinomycetes</taxon>
        <taxon>Pseudonocardiales</taxon>
        <taxon>Pseudonocardiaceae</taxon>
        <taxon>Actinokineospora</taxon>
    </lineage>
</organism>
<dbReference type="Gene3D" id="1.25.40.10">
    <property type="entry name" value="Tetratricopeptide repeat domain"/>
    <property type="match status" value="1"/>
</dbReference>
<protein>
    <submittedName>
        <fullName evidence="1">Tetratricopeptide repeat</fullName>
    </submittedName>
</protein>
<gene>
    <name evidence="1" type="ORF">LV75_006433</name>
</gene>
<accession>A0ABT1IP35</accession>
<dbReference type="InterPro" id="IPR011990">
    <property type="entry name" value="TPR-like_helical_dom_sf"/>
</dbReference>
<sequence length="315" mass="34272">MSLPRDAFHAPAEDPLRLAHEWLFEDGPVVVHARAGRRVGAALVGELEARVVRLRLLDDVVGGGDLYPMVHAEFRHVGDVVNRAAYTEDTGRRLLTVLGELAQLAGWVSSDAGRHHEAQRVYLAGVAAARSAGDHALTGQLLSSLAYQMTTVGDPRDAVLLARSAAKGARQATPVVRALLHERVAWAAARCRDRDGTRRALDTVDELYEGRALGIAEPEWVYWLNRHEIDVMAGRCLIELGEPELAEPLLTAAIAAYPTGHAREIALYLSWLAESYARSGNLDAARATLHRARHTAAGVHSARLDSRIHEVTSLA</sequence>
<dbReference type="RefSeq" id="WP_253891089.1">
    <property type="nucleotide sequence ID" value="NZ_BAAAVB010000010.1"/>
</dbReference>